<dbReference type="Ensembl" id="ENSMODT00000000993.4">
    <property type="protein sequence ID" value="ENSMODP00000000974.3"/>
    <property type="gene ID" value="ENSMODG00000000818.4"/>
</dbReference>
<dbReference type="InParanoid" id="F6S9D1"/>
<evidence type="ECO:0000256" key="8">
    <source>
        <dbReference type="ARBA" id="ARBA00023254"/>
    </source>
</evidence>
<keyword evidence="6" id="KW-0744">Spermatogenesis</keyword>
<dbReference type="InterPro" id="IPR001270">
    <property type="entry name" value="ClpA/B"/>
</dbReference>
<keyword evidence="4" id="KW-0221">Differentiation</keyword>
<dbReference type="Pfam" id="PF23242">
    <property type="entry name" value="AAA_lid_TRIP13_C"/>
    <property type="match status" value="1"/>
</dbReference>
<evidence type="ECO:0000256" key="2">
    <source>
        <dbReference type="ARBA" id="ARBA00022364"/>
    </source>
</evidence>
<keyword evidence="5 11" id="KW-0067">ATP-binding</keyword>
<feature type="region of interest" description="Disordered" evidence="13">
    <location>
        <begin position="1"/>
        <end position="115"/>
    </location>
</feature>
<dbReference type="GO" id="GO:0005694">
    <property type="term" value="C:chromosome"/>
    <property type="evidence" value="ECO:0000318"/>
    <property type="project" value="GO_Central"/>
</dbReference>
<dbReference type="InterPro" id="IPR044539">
    <property type="entry name" value="Pch2-like"/>
</dbReference>
<evidence type="ECO:0000313" key="16">
    <source>
        <dbReference type="Proteomes" id="UP000002280"/>
    </source>
</evidence>
<reference evidence="15" key="2">
    <citation type="submission" date="2025-08" db="UniProtKB">
        <authorList>
            <consortium name="Ensembl"/>
        </authorList>
    </citation>
    <scope>IDENTIFICATION</scope>
</reference>
<dbReference type="InterPro" id="IPR003593">
    <property type="entry name" value="AAA+_ATPase"/>
</dbReference>
<keyword evidence="7" id="KW-0896">Oogenesis</keyword>
<evidence type="ECO:0000256" key="7">
    <source>
        <dbReference type="ARBA" id="ARBA00022943"/>
    </source>
</evidence>
<organism evidence="15 16">
    <name type="scientific">Monodelphis domestica</name>
    <name type="common">Gray short-tailed opossum</name>
    <dbReference type="NCBI Taxonomy" id="13616"/>
    <lineage>
        <taxon>Eukaryota</taxon>
        <taxon>Metazoa</taxon>
        <taxon>Chordata</taxon>
        <taxon>Craniata</taxon>
        <taxon>Vertebrata</taxon>
        <taxon>Euteleostomi</taxon>
        <taxon>Mammalia</taxon>
        <taxon>Metatheria</taxon>
        <taxon>Didelphimorphia</taxon>
        <taxon>Didelphidae</taxon>
        <taxon>Monodelphis</taxon>
    </lineage>
</organism>
<dbReference type="GO" id="GO:0005524">
    <property type="term" value="F:ATP binding"/>
    <property type="evidence" value="ECO:0007669"/>
    <property type="project" value="UniProtKB-KW"/>
</dbReference>
<dbReference type="PANTHER" id="PTHR45991">
    <property type="entry name" value="PACHYTENE CHECKPOINT PROTEIN 2"/>
    <property type="match status" value="1"/>
</dbReference>
<protein>
    <recommendedName>
        <fullName evidence="2 12">Pachytene checkpoint protein 2 homolog</fullName>
        <shortName evidence="12">TR-interacting protein 13</shortName>
        <shortName evidence="12">TRIP-13</shortName>
    </recommendedName>
    <alternativeName>
        <fullName evidence="9 12">Thyroid hormone receptor interactor 13</fullName>
    </alternativeName>
    <alternativeName>
        <fullName evidence="10 12">Thyroid receptor-interacting protein 13</fullName>
    </alternativeName>
</protein>
<dbReference type="FunFam" id="3.40.50.300:FF:000662">
    <property type="entry name" value="Pachytene checkpoint protein 2 homolog"/>
    <property type="match status" value="1"/>
</dbReference>
<evidence type="ECO:0000313" key="15">
    <source>
        <dbReference type="Ensembl" id="ENSMODP00000000974.3"/>
    </source>
</evidence>
<feature type="domain" description="AAA+ ATPase" evidence="14">
    <location>
        <begin position="431"/>
        <end position="583"/>
    </location>
</feature>
<reference evidence="15 16" key="1">
    <citation type="journal article" date="2007" name="Nature">
        <title>Genome of the marsupial Monodelphis domestica reveals innovation in non-coding sequences.</title>
        <authorList>
            <person name="Mikkelsen T.S."/>
            <person name="Wakefield M.J."/>
            <person name="Aken B."/>
            <person name="Amemiya C.T."/>
            <person name="Chang J.L."/>
            <person name="Duke S."/>
            <person name="Garber M."/>
            <person name="Gentles A.J."/>
            <person name="Goodstadt L."/>
            <person name="Heger A."/>
            <person name="Jurka J."/>
            <person name="Kamal M."/>
            <person name="Mauceli E."/>
            <person name="Searle S.M."/>
            <person name="Sharpe T."/>
            <person name="Baker M.L."/>
            <person name="Batzer M.A."/>
            <person name="Benos P.V."/>
            <person name="Belov K."/>
            <person name="Clamp M."/>
            <person name="Cook A."/>
            <person name="Cuff J."/>
            <person name="Das R."/>
            <person name="Davidow L."/>
            <person name="Deakin J.E."/>
            <person name="Fazzari M.J."/>
            <person name="Glass J.L."/>
            <person name="Grabherr M."/>
            <person name="Greally J.M."/>
            <person name="Gu W."/>
            <person name="Hore T.A."/>
            <person name="Huttley G.A."/>
            <person name="Kleber M."/>
            <person name="Jirtle R.L."/>
            <person name="Koina E."/>
            <person name="Lee J.T."/>
            <person name="Mahony S."/>
            <person name="Marra M.A."/>
            <person name="Miller R.D."/>
            <person name="Nicholls R.D."/>
            <person name="Oda M."/>
            <person name="Papenfuss A.T."/>
            <person name="Parra Z.E."/>
            <person name="Pollock D.D."/>
            <person name="Ray D.A."/>
            <person name="Schein J.E."/>
            <person name="Speed T.P."/>
            <person name="Thompson K."/>
            <person name="VandeBerg J.L."/>
            <person name="Wade C.M."/>
            <person name="Walker J.A."/>
            <person name="Waters P.D."/>
            <person name="Webber C."/>
            <person name="Weidman J.R."/>
            <person name="Xie X."/>
            <person name="Zody M.C."/>
            <person name="Baldwin J."/>
            <person name="Abdouelleil A."/>
            <person name="Abdulkadir J."/>
            <person name="Abebe A."/>
            <person name="Abera B."/>
            <person name="Abreu J."/>
            <person name="Acer S.C."/>
            <person name="Aftuck L."/>
            <person name="Alexander A."/>
            <person name="An P."/>
            <person name="Anderson E."/>
            <person name="Anderson S."/>
            <person name="Arachi H."/>
            <person name="Azer M."/>
            <person name="Bachantsang P."/>
            <person name="Barry A."/>
            <person name="Bayul T."/>
            <person name="Berlin A."/>
            <person name="Bessette D."/>
            <person name="Bloom T."/>
            <person name="Bloom T."/>
            <person name="Boguslavskiy L."/>
            <person name="Bonnet C."/>
            <person name="Boukhgalter B."/>
            <person name="Bourzgui I."/>
            <person name="Brown A."/>
            <person name="Cahill P."/>
            <person name="Channer S."/>
            <person name="Cheshatsang Y."/>
            <person name="Chuda L."/>
            <person name="Citroen M."/>
            <person name="Collymore A."/>
            <person name="Cooke P."/>
            <person name="Costello M."/>
            <person name="D'Aco K."/>
            <person name="Daza R."/>
            <person name="De Haan G."/>
            <person name="DeGray S."/>
            <person name="DeMaso C."/>
            <person name="Dhargay N."/>
            <person name="Dooley K."/>
            <person name="Dooley E."/>
            <person name="Doricent M."/>
            <person name="Dorje P."/>
            <person name="Dorjee K."/>
            <person name="Dupes A."/>
            <person name="Elong R."/>
            <person name="Falk J."/>
            <person name="Farina A."/>
            <person name="Faro S."/>
            <person name="Ferguson D."/>
            <person name="Fisher S."/>
            <person name="Foley C.D."/>
            <person name="Franke A."/>
            <person name="Friedrich D."/>
            <person name="Gadbois L."/>
            <person name="Gearin G."/>
            <person name="Gearin C.R."/>
            <person name="Giannoukos G."/>
            <person name="Goode T."/>
            <person name="Graham J."/>
            <person name="Grandbois E."/>
            <person name="Grewal S."/>
            <person name="Gyaltsen K."/>
            <person name="Hafez N."/>
            <person name="Hagos B."/>
            <person name="Hall J."/>
            <person name="Henson C."/>
            <person name="Hollinger A."/>
            <person name="Honan T."/>
            <person name="Huard M.D."/>
            <person name="Hughes L."/>
            <person name="Hurhula B."/>
            <person name="Husby M.E."/>
            <person name="Kamat A."/>
            <person name="Kanga B."/>
            <person name="Kashin S."/>
            <person name="Khazanovich D."/>
            <person name="Kisner P."/>
            <person name="Lance K."/>
            <person name="Lara M."/>
            <person name="Lee W."/>
            <person name="Lennon N."/>
            <person name="Letendre F."/>
            <person name="LeVine R."/>
            <person name="Lipovsky A."/>
            <person name="Liu X."/>
            <person name="Liu J."/>
            <person name="Liu S."/>
            <person name="Lokyitsang T."/>
            <person name="Lokyitsang Y."/>
            <person name="Lubonja R."/>
            <person name="Lui A."/>
            <person name="MacDonald P."/>
            <person name="Magnisalis V."/>
            <person name="Maru K."/>
            <person name="Matthews C."/>
            <person name="McCusker W."/>
            <person name="McDonough S."/>
            <person name="Mehta T."/>
            <person name="Meldrim J."/>
            <person name="Meneus L."/>
            <person name="Mihai O."/>
            <person name="Mihalev A."/>
            <person name="Mihova T."/>
            <person name="Mittelman R."/>
            <person name="Mlenga V."/>
            <person name="Montmayeur A."/>
            <person name="Mulrain L."/>
            <person name="Navidi A."/>
            <person name="Naylor J."/>
            <person name="Negash T."/>
            <person name="Nguyen T."/>
            <person name="Nguyen N."/>
            <person name="Nicol R."/>
            <person name="Norbu C."/>
            <person name="Norbu N."/>
            <person name="Novod N."/>
            <person name="O'Neill B."/>
            <person name="Osman S."/>
            <person name="Markiewicz E."/>
            <person name="Oyono O.L."/>
            <person name="Patti C."/>
            <person name="Phunkhang P."/>
            <person name="Pierre F."/>
            <person name="Priest M."/>
            <person name="Raghuraman S."/>
            <person name="Rege F."/>
            <person name="Reyes R."/>
            <person name="Rise C."/>
            <person name="Rogov P."/>
            <person name="Ross K."/>
            <person name="Ryan E."/>
            <person name="Settipalli S."/>
            <person name="Shea T."/>
            <person name="Sherpa N."/>
            <person name="Shi L."/>
            <person name="Shih D."/>
            <person name="Sparrow T."/>
            <person name="Spaulding J."/>
            <person name="Stalker J."/>
            <person name="Stange-Thomann N."/>
            <person name="Stavropoulos S."/>
            <person name="Stone C."/>
            <person name="Strader C."/>
            <person name="Tesfaye S."/>
            <person name="Thomson T."/>
            <person name="Thoulutsang Y."/>
            <person name="Thoulutsang D."/>
            <person name="Topham K."/>
            <person name="Topping I."/>
            <person name="Tsamla T."/>
            <person name="Vassiliev H."/>
            <person name="Vo A."/>
            <person name="Wangchuk T."/>
            <person name="Wangdi T."/>
            <person name="Weiand M."/>
            <person name="Wilkinson J."/>
            <person name="Wilson A."/>
            <person name="Yadav S."/>
            <person name="Young G."/>
            <person name="Yu Q."/>
            <person name="Zembek L."/>
            <person name="Zhong D."/>
            <person name="Zimmer A."/>
            <person name="Zwirko Z."/>
            <person name="Jaffe D.B."/>
            <person name="Alvarez P."/>
            <person name="Brockman W."/>
            <person name="Butler J."/>
            <person name="Chin C."/>
            <person name="Gnerre S."/>
            <person name="MacCallum I."/>
            <person name="Graves J.A."/>
            <person name="Ponting C.P."/>
            <person name="Breen M."/>
            <person name="Samollow P.B."/>
            <person name="Lander E.S."/>
            <person name="Lindblad-Toh K."/>
        </authorList>
    </citation>
    <scope>NUCLEOTIDE SEQUENCE [LARGE SCALE GENOMIC DNA]</scope>
</reference>
<comment type="similarity">
    <text evidence="1 12">Belongs to the AAA ATPase family. PCH2 subfamily.</text>
</comment>
<proteinExistence type="inferred from homology"/>
<dbReference type="InterPro" id="IPR003959">
    <property type="entry name" value="ATPase_AAA_core"/>
</dbReference>
<dbReference type="HOGENOM" id="CLU_397363_0_0_1"/>
<comment type="function">
    <text evidence="12">Plays a key role in chromosome recombination and chromosome structure development during meiosis. Required at early steps in meiotic recombination that leads to non-crossovers pathways. Also needed for efficient completion of homologous synapsis by influencing crossover distribution along the chromosomes affecting both crossovers and non-crossovers pathways.</text>
</comment>
<keyword evidence="12" id="KW-0539">Nucleus</keyword>
<dbReference type="GO" id="GO:0051598">
    <property type="term" value="P:meiotic recombination checkpoint signaling"/>
    <property type="evidence" value="ECO:0000318"/>
    <property type="project" value="GO_Central"/>
</dbReference>
<evidence type="ECO:0000256" key="9">
    <source>
        <dbReference type="ARBA" id="ARBA00031008"/>
    </source>
</evidence>
<evidence type="ECO:0000256" key="6">
    <source>
        <dbReference type="ARBA" id="ARBA00022871"/>
    </source>
</evidence>
<dbReference type="Pfam" id="PF00004">
    <property type="entry name" value="AAA"/>
    <property type="match status" value="1"/>
</dbReference>
<keyword evidence="16" id="KW-1185">Reference proteome</keyword>
<dbReference type="PANTHER" id="PTHR45991:SF1">
    <property type="entry name" value="PACHYTENE CHECKPOINT PROTEIN 2 HOMOLOG"/>
    <property type="match status" value="1"/>
</dbReference>
<dbReference type="InterPro" id="IPR058249">
    <property type="entry name" value="Pch2_C"/>
</dbReference>
<comment type="subcellular location">
    <subcellularLocation>
        <location evidence="12">Nucleus</location>
    </subcellularLocation>
</comment>
<feature type="region of interest" description="Disordered" evidence="13">
    <location>
        <begin position="142"/>
        <end position="245"/>
    </location>
</feature>
<dbReference type="SUPFAM" id="SSF52540">
    <property type="entry name" value="P-loop containing nucleoside triphosphate hydrolases"/>
    <property type="match status" value="1"/>
</dbReference>
<dbReference type="InterPro" id="IPR027417">
    <property type="entry name" value="P-loop_NTPase"/>
</dbReference>
<evidence type="ECO:0000256" key="13">
    <source>
        <dbReference type="SAM" id="MobiDB-lite"/>
    </source>
</evidence>
<gene>
    <name evidence="15" type="primary">TRIP13</name>
</gene>
<reference evidence="15" key="3">
    <citation type="submission" date="2025-09" db="UniProtKB">
        <authorList>
            <consortium name="Ensembl"/>
        </authorList>
    </citation>
    <scope>IDENTIFICATION</scope>
</reference>
<dbReference type="Proteomes" id="UP000002280">
    <property type="component" value="Chromosome 3"/>
</dbReference>
<dbReference type="Pfam" id="PF23563">
    <property type="entry name" value="TRIP13_N"/>
    <property type="match status" value="1"/>
</dbReference>
<dbReference type="GO" id="GO:0042802">
    <property type="term" value="F:identical protein binding"/>
    <property type="evidence" value="ECO:0007669"/>
    <property type="project" value="UniProtKB-ARBA"/>
</dbReference>
<keyword evidence="3 11" id="KW-0547">Nucleotide-binding</keyword>
<dbReference type="STRING" id="13616.ENSMODP00000000974"/>
<evidence type="ECO:0000256" key="11">
    <source>
        <dbReference type="RuleBase" id="RU003651"/>
    </source>
</evidence>
<evidence type="ECO:0000256" key="4">
    <source>
        <dbReference type="ARBA" id="ARBA00022782"/>
    </source>
</evidence>
<dbReference type="CDD" id="cd19508">
    <property type="entry name" value="RecA-like_Pch2-like"/>
    <property type="match status" value="1"/>
</dbReference>
<evidence type="ECO:0000256" key="5">
    <source>
        <dbReference type="ARBA" id="ARBA00022840"/>
    </source>
</evidence>
<dbReference type="GeneTree" id="ENSGT00390000017432"/>
<evidence type="ECO:0000256" key="3">
    <source>
        <dbReference type="ARBA" id="ARBA00022741"/>
    </source>
</evidence>
<dbReference type="GO" id="GO:0007283">
    <property type="term" value="P:spermatogenesis"/>
    <property type="evidence" value="ECO:0007669"/>
    <property type="project" value="UniProtKB-UniRule"/>
</dbReference>
<sequence length="693" mass="74390">MDGDQRPHMAPPAPTLPGVTGSSPHWGPPPGFSPCGPAPPPNKVTCPESTGGSPELGKVAGGADGAAPPPGVLESLTPVSSQSRHCGERAERTPAAPSRDAPPGPCLPHSAPLPGAAPAALTVVRRSPLGLVLLVLLPHGGAAAAGGGLRRPPGPPAAPGRGKEKVAAPIPRKRPSSPPACPPPPPPARPLFSPPLGLPPRRGDWERGREGESPGSAGRGPEVTPPPAGLGGGHGPSSSGSRGQAVWRQIRTASEGLGGGMDEAVGDLKQALPCVSESPVINVEVHLRCNSTAKREDIKLSVVKLLNRHNIVFGDYTWTEFDDAFLSRNVQSVSIVDTELKVKERQPIDLSKCTLALHVFQLNEEGPSSENLEEESENIIAANHWVLPAVEFHGLWESLVYDVEVKSQLLDYVTTTLLFSDKNVDSNLIAWNRVVLLHGPPGTGKTSLCKALAQKLTIRLSCRYQYGQLIEINSHSLFSKWFSESGKLVTKMFQKIQELIDDKEALVFVLIDEVESLTAARNACRAGTEPSDAIRVVNAVLTQIDQIKRHSNVVILTTSNITEKIDMAFVDRADIKQYIGPPSTAAIFKIYLSCLEELMKCQIIYPRQQLLTLRELEMIGFVENNVSKLSLLLSEISRKSEGLSGRVLRKLPFLAHALYIQTPTVSVEGFLQALSLVVDKQFEERKKLSTCIG</sequence>
<feature type="compositionally biased region" description="Pro residues" evidence="13">
    <location>
        <begin position="26"/>
        <end position="42"/>
    </location>
</feature>
<dbReference type="SMART" id="SM00382">
    <property type="entry name" value="AAA"/>
    <property type="match status" value="1"/>
</dbReference>
<name>F6S9D1_MONDO</name>
<dbReference type="Gene3D" id="3.40.50.300">
    <property type="entry name" value="P-loop containing nucleotide triphosphate hydrolases"/>
    <property type="match status" value="1"/>
</dbReference>
<feature type="compositionally biased region" description="Basic and acidic residues" evidence="13">
    <location>
        <begin position="201"/>
        <end position="212"/>
    </location>
</feature>
<dbReference type="GO" id="GO:0016887">
    <property type="term" value="F:ATP hydrolysis activity"/>
    <property type="evidence" value="ECO:0007669"/>
    <property type="project" value="InterPro"/>
</dbReference>
<evidence type="ECO:0000256" key="1">
    <source>
        <dbReference type="ARBA" id="ARBA00007271"/>
    </source>
</evidence>
<accession>F6S9D1</accession>
<dbReference type="GO" id="GO:0005634">
    <property type="term" value="C:nucleus"/>
    <property type="evidence" value="ECO:0000318"/>
    <property type="project" value="GO_Central"/>
</dbReference>
<dbReference type="PRINTS" id="PR00300">
    <property type="entry name" value="CLPPROTEASEA"/>
</dbReference>
<feature type="compositionally biased region" description="Pro residues" evidence="13">
    <location>
        <begin position="176"/>
        <end position="198"/>
    </location>
</feature>
<dbReference type="OMA" id="GSSPHWG"/>
<dbReference type="GO" id="GO:0048477">
    <property type="term" value="P:oogenesis"/>
    <property type="evidence" value="ECO:0007669"/>
    <property type="project" value="UniProtKB-KW"/>
</dbReference>
<evidence type="ECO:0000256" key="12">
    <source>
        <dbReference type="RuleBase" id="RU369050"/>
    </source>
</evidence>
<comment type="subunit">
    <text evidence="12">Specifically interacts with the ligand binding domain of the thyroid receptor (TR). This interaction does not require the presence of thyroid hormone for its interaction. Interacts with proteasome subunit PSMA8; to participate in meiosis progression during spermatogenesis.</text>
</comment>
<dbReference type="Bgee" id="ENSMODG00000000818">
    <property type="expression patterns" value="Expressed in forelimb bud and 20 other cell types or tissues"/>
</dbReference>
<evidence type="ECO:0000256" key="10">
    <source>
        <dbReference type="ARBA" id="ARBA00032461"/>
    </source>
</evidence>
<dbReference type="PROSITE" id="PS00674">
    <property type="entry name" value="AAA"/>
    <property type="match status" value="1"/>
</dbReference>
<dbReference type="InterPro" id="IPR003960">
    <property type="entry name" value="ATPase_AAA_CS"/>
</dbReference>
<evidence type="ECO:0000259" key="14">
    <source>
        <dbReference type="SMART" id="SM00382"/>
    </source>
</evidence>
<dbReference type="GO" id="GO:0007131">
    <property type="term" value="P:reciprocal meiotic recombination"/>
    <property type="evidence" value="ECO:0000318"/>
    <property type="project" value="GO_Central"/>
</dbReference>
<keyword evidence="8 12" id="KW-0469">Meiosis</keyword>
<dbReference type="AlphaFoldDB" id="F6S9D1"/>
<dbReference type="FunCoup" id="F6S9D1">
    <property type="interactions" value="1758"/>
</dbReference>
<dbReference type="eggNOG" id="KOG0744">
    <property type="taxonomic scope" value="Eukaryota"/>
</dbReference>